<dbReference type="GO" id="GO:0015771">
    <property type="term" value="P:trehalose transport"/>
    <property type="evidence" value="ECO:0007669"/>
    <property type="project" value="TreeGrafter"/>
</dbReference>
<evidence type="ECO:0000256" key="2">
    <source>
        <dbReference type="ARBA" id="ARBA00022448"/>
    </source>
</evidence>
<organism evidence="16 17">
    <name type="scientific">Vagococcus penaei</name>
    <dbReference type="NCBI Taxonomy" id="633807"/>
    <lineage>
        <taxon>Bacteria</taxon>
        <taxon>Bacillati</taxon>
        <taxon>Bacillota</taxon>
        <taxon>Bacilli</taxon>
        <taxon>Lactobacillales</taxon>
        <taxon>Enterococcaceae</taxon>
        <taxon>Vagococcus</taxon>
    </lineage>
</organism>
<dbReference type="SUPFAM" id="SSF55604">
    <property type="entry name" value="Glucose permease domain IIB"/>
    <property type="match status" value="1"/>
</dbReference>
<dbReference type="FunFam" id="2.70.70.10:FF:000001">
    <property type="entry name" value="PTS system glucose-specific IIA component"/>
    <property type="match status" value="1"/>
</dbReference>
<evidence type="ECO:0000256" key="11">
    <source>
        <dbReference type="ARBA" id="ARBA00044053"/>
    </source>
</evidence>
<dbReference type="InterPro" id="IPR001127">
    <property type="entry name" value="PTS_EIIA_1_perm"/>
</dbReference>
<evidence type="ECO:0000256" key="1">
    <source>
        <dbReference type="ARBA" id="ARBA00004651"/>
    </source>
</evidence>
<reference evidence="16 17" key="1">
    <citation type="journal article" date="2010" name="Int. J. Syst. Evol. Microbiol.">
        <title>Vagococcus penaei sp. nov., isolated from spoilage microbiota of cooked shrimp (Penaeus vannamei).</title>
        <authorList>
            <person name="Jaffres E."/>
            <person name="Prevost H."/>
            <person name="Rossero A."/>
            <person name="Joffraud J.J."/>
            <person name="Dousset X."/>
        </authorList>
    </citation>
    <scope>NUCLEOTIDE SEQUENCE [LARGE SCALE GENOMIC DNA]</scope>
    <source>
        <strain evidence="16 17">CD276</strain>
    </source>
</reference>
<evidence type="ECO:0000256" key="8">
    <source>
        <dbReference type="ARBA" id="ARBA00022777"/>
    </source>
</evidence>
<dbReference type="InterPro" id="IPR011297">
    <property type="entry name" value="PTS_IIABC_b_glu"/>
</dbReference>
<dbReference type="Pfam" id="PF00367">
    <property type="entry name" value="PTS_EIIB"/>
    <property type="match status" value="1"/>
</dbReference>
<evidence type="ECO:0000256" key="13">
    <source>
        <dbReference type="ARBA" id="ARBA00048931"/>
    </source>
</evidence>
<dbReference type="GO" id="GO:0090589">
    <property type="term" value="F:protein-phosphocysteine-trehalose phosphotransferase system transporter activity"/>
    <property type="evidence" value="ECO:0007669"/>
    <property type="project" value="TreeGrafter"/>
</dbReference>
<dbReference type="EMBL" id="CP019609">
    <property type="protein sequence ID" value="AQP53564.1"/>
    <property type="molecule type" value="Genomic_DNA"/>
</dbReference>
<dbReference type="Gene3D" id="3.30.1360.60">
    <property type="entry name" value="Glucose permease domain IIB"/>
    <property type="match status" value="1"/>
</dbReference>
<evidence type="ECO:0000256" key="4">
    <source>
        <dbReference type="ARBA" id="ARBA00022597"/>
    </source>
</evidence>
<comment type="subcellular location">
    <subcellularLocation>
        <location evidence="1">Cell membrane</location>
        <topology evidence="1">Multi-pass membrane protein</topology>
    </subcellularLocation>
</comment>
<dbReference type="InterPro" id="IPR003352">
    <property type="entry name" value="PTS_EIIC"/>
</dbReference>
<dbReference type="Proteomes" id="UP000188246">
    <property type="component" value="Chromosome"/>
</dbReference>
<evidence type="ECO:0000256" key="15">
    <source>
        <dbReference type="ARBA" id="ARBA00081008"/>
    </source>
</evidence>
<dbReference type="CDD" id="cd00212">
    <property type="entry name" value="PTS_IIB_glc"/>
    <property type="match status" value="1"/>
</dbReference>
<dbReference type="PROSITE" id="PS51093">
    <property type="entry name" value="PTS_EIIA_TYPE_1"/>
    <property type="match status" value="1"/>
</dbReference>
<dbReference type="GO" id="GO:0008982">
    <property type="term" value="F:protein-N(PI)-phosphohistidine-sugar phosphotransferase activity"/>
    <property type="evidence" value="ECO:0007669"/>
    <property type="project" value="InterPro"/>
</dbReference>
<evidence type="ECO:0000256" key="5">
    <source>
        <dbReference type="ARBA" id="ARBA00022679"/>
    </source>
</evidence>
<dbReference type="InterPro" id="IPR013013">
    <property type="entry name" value="PTS_EIIC_1"/>
</dbReference>
<keyword evidence="3" id="KW-1003">Cell membrane</keyword>
<evidence type="ECO:0000256" key="9">
    <source>
        <dbReference type="ARBA" id="ARBA00022989"/>
    </source>
</evidence>
<dbReference type="PROSITE" id="PS51103">
    <property type="entry name" value="PTS_EIIC_TYPE_1"/>
    <property type="match status" value="1"/>
</dbReference>
<keyword evidence="2" id="KW-0813">Transport</keyword>
<keyword evidence="17" id="KW-1185">Reference proteome</keyword>
<dbReference type="NCBIfam" id="TIGR01995">
    <property type="entry name" value="PTS-II-ABC-beta"/>
    <property type="match status" value="1"/>
</dbReference>
<dbReference type="STRING" id="633807.BW732_04510"/>
<dbReference type="PROSITE" id="PS00371">
    <property type="entry name" value="PTS_EIIA_TYPE_1_HIS"/>
    <property type="match status" value="1"/>
</dbReference>
<evidence type="ECO:0000256" key="7">
    <source>
        <dbReference type="ARBA" id="ARBA00022692"/>
    </source>
</evidence>
<dbReference type="PANTHER" id="PTHR30175">
    <property type="entry name" value="PHOSPHOTRANSFERASE SYSTEM TRANSPORT PROTEIN"/>
    <property type="match status" value="1"/>
</dbReference>
<dbReference type="SUPFAM" id="SSF51261">
    <property type="entry name" value="Duplicated hybrid motif"/>
    <property type="match status" value="1"/>
</dbReference>
<evidence type="ECO:0000313" key="17">
    <source>
        <dbReference type="Proteomes" id="UP000188246"/>
    </source>
</evidence>
<dbReference type="Gene3D" id="2.70.70.10">
    <property type="entry name" value="Glucose Permease (Domain IIA)"/>
    <property type="match status" value="1"/>
</dbReference>
<keyword evidence="6" id="KW-0598">Phosphotransferase system</keyword>
<comment type="catalytic activity">
    <reaction evidence="13">
        <text>N(pros)-phospho-L-histidyl-[protein](out) + sucrose = sucrose 6(G)-phosphate(in) + L-histidyl-[protein]</text>
        <dbReference type="Rhea" id="RHEA:49236"/>
        <dbReference type="Rhea" id="RHEA-COMP:9745"/>
        <dbReference type="Rhea" id="RHEA-COMP:9746"/>
        <dbReference type="ChEBI" id="CHEBI:17992"/>
        <dbReference type="ChEBI" id="CHEBI:29979"/>
        <dbReference type="ChEBI" id="CHEBI:64837"/>
        <dbReference type="ChEBI" id="CHEBI:91002"/>
        <dbReference type="EC" id="2.7.1.211"/>
    </reaction>
</comment>
<dbReference type="InterPro" id="IPR036878">
    <property type="entry name" value="Glu_permease_IIB"/>
</dbReference>
<dbReference type="FunFam" id="3.30.1360.60:FF:000001">
    <property type="entry name" value="PTS system glucose-specific IIBC component PtsG"/>
    <property type="match status" value="1"/>
</dbReference>
<evidence type="ECO:0000256" key="6">
    <source>
        <dbReference type="ARBA" id="ARBA00022683"/>
    </source>
</evidence>
<dbReference type="OrthoDB" id="9769191at2"/>
<dbReference type="InterPro" id="IPR050558">
    <property type="entry name" value="PTS_Sugar-Specific_Components"/>
</dbReference>
<keyword evidence="7" id="KW-0812">Transmembrane</keyword>
<dbReference type="PANTHER" id="PTHR30175:SF1">
    <property type="entry name" value="PTS SYSTEM ARBUTIN-, CELLOBIOSE-, AND SALICIN-SPECIFIC EIIBC COMPONENT-RELATED"/>
    <property type="match status" value="1"/>
</dbReference>
<sequence length="634" mass="67673">MKHQELAQQIINDMGGAENITQSWHCITRLRFNVKDSKKVQLEKIANLDGVLGAQFQSGQFQVIIGNEVTSVYTEVSQLLDGKLVEQSDDVKTSGNILDRIFDVISGIFTPILAAITGSGLLKGIMAILVALNVLSNESSTYIVLNAISDAVFYFLPFLVGFSAANKFKTNPSLGVTLAGILMYPTFMTNAAGGEITSLKFIGLTIPMNSYASTVIPIILGVWLLSYVEKYAKKIIPSSLSIIFVPLISLIITAPILLAFIAPLGVTIGSYLEVLFTTLFNVAGPLAGALMGGLMPLIVITGMHYAFFPSTFASFEKFGFDVMLLPMNLVANLAQAGATLGVVLKTKDKKMKQLAISSFIPAVFGITEPAIYGVTMKLKKPFYASMLGGAVGGAIFGTFAVKTFSFTVPGILSLPTYINPKGGSNMMFAVIGVLSSFLIGLIVTMILHKDVVESKIEAADPILSDIDPKDSQITPLAKSNDPVEILAPMTGMIQPLSDCPDETFASEIVGKGIGIIPSKGEVIAPFAGQVTMTTPTRHAVGLLSEDGVELLIHVGIDTVSLNGEGFNCLVTEGDIVKKGDKLLTIDLEVLRAKDISLFSPIVVTNTPNFLDVLPIAKEDNQVVQGIDKVFMAIN</sequence>
<keyword evidence="8" id="KW-0418">Kinase</keyword>
<name>A0A1Q2D5B7_9ENTE</name>
<proteinExistence type="predicted"/>
<keyword evidence="5" id="KW-0808">Transferase</keyword>
<evidence type="ECO:0000256" key="3">
    <source>
        <dbReference type="ARBA" id="ARBA00022475"/>
    </source>
</evidence>
<dbReference type="PROSITE" id="PS01035">
    <property type="entry name" value="PTS_EIIB_TYPE_1_CYS"/>
    <property type="match status" value="1"/>
</dbReference>
<evidence type="ECO:0000313" key="16">
    <source>
        <dbReference type="EMBL" id="AQP53564.1"/>
    </source>
</evidence>
<dbReference type="InterPro" id="IPR011055">
    <property type="entry name" value="Dup_hybrid_motif"/>
</dbReference>
<dbReference type="RefSeq" id="WP_077275653.1">
    <property type="nucleotide sequence ID" value="NZ_CP019609.1"/>
</dbReference>
<dbReference type="InterPro" id="IPR001996">
    <property type="entry name" value="PTS_IIB_1"/>
</dbReference>
<dbReference type="Pfam" id="PF00358">
    <property type="entry name" value="PTS_EIIA_1"/>
    <property type="match status" value="1"/>
</dbReference>
<gene>
    <name evidence="16" type="ORF">BW732_04510</name>
</gene>
<evidence type="ECO:0000256" key="14">
    <source>
        <dbReference type="ARBA" id="ARBA00074554"/>
    </source>
</evidence>
<dbReference type="GO" id="GO:0016301">
    <property type="term" value="F:kinase activity"/>
    <property type="evidence" value="ECO:0007669"/>
    <property type="project" value="UniProtKB-KW"/>
</dbReference>
<dbReference type="NCBIfam" id="TIGR00830">
    <property type="entry name" value="PTBA"/>
    <property type="match status" value="1"/>
</dbReference>
<evidence type="ECO:0000256" key="10">
    <source>
        <dbReference type="ARBA" id="ARBA00023136"/>
    </source>
</evidence>
<protein>
    <recommendedName>
        <fullName evidence="14">PTS system sucrose-specific EIIBCA component</fullName>
        <ecNumber evidence="11">2.7.1.211</ecNumber>
    </recommendedName>
    <alternativeName>
        <fullName evidence="15">EIIBCA-Scr</fullName>
    </alternativeName>
</protein>
<keyword evidence="10" id="KW-0472">Membrane</keyword>
<dbReference type="GO" id="GO:0009401">
    <property type="term" value="P:phosphoenolpyruvate-dependent sugar phosphotransferase system"/>
    <property type="evidence" value="ECO:0007669"/>
    <property type="project" value="UniProtKB-KW"/>
</dbReference>
<dbReference type="Pfam" id="PF02378">
    <property type="entry name" value="PTS_EIIC"/>
    <property type="match status" value="1"/>
</dbReference>
<keyword evidence="9" id="KW-1133">Transmembrane helix</keyword>
<dbReference type="InterPro" id="IPR018113">
    <property type="entry name" value="PTrfase_EIIB_Cys"/>
</dbReference>
<accession>A0A1Q2D5B7</accession>
<dbReference type="KEGG" id="vpi:BW732_04510"/>
<dbReference type="GO" id="GO:0005886">
    <property type="term" value="C:plasma membrane"/>
    <property type="evidence" value="ECO:0007669"/>
    <property type="project" value="UniProtKB-SubCell"/>
</dbReference>
<keyword evidence="4" id="KW-0762">Sugar transport</keyword>
<dbReference type="AlphaFoldDB" id="A0A1Q2D5B7"/>
<dbReference type="EC" id="2.7.1.211" evidence="11"/>
<comment type="function">
    <text evidence="12">The phosphoenolpyruvate-dependent sugar phosphotransferase system (sugar PTS), a major carbohydrate active transport system, catalyzes the phosphorylation of incoming sugar substrates concomitantly with their translocation across the cell membrane. This system is involved in sucrose transport.</text>
</comment>
<dbReference type="PROSITE" id="PS51098">
    <property type="entry name" value="PTS_EIIB_TYPE_1"/>
    <property type="match status" value="1"/>
</dbReference>
<evidence type="ECO:0000256" key="12">
    <source>
        <dbReference type="ARBA" id="ARBA00045139"/>
    </source>
</evidence>